<protein>
    <recommendedName>
        <fullName evidence="4">NADH-ubiquinone oxidoreductase chain 4</fullName>
        <ecNumber evidence="3">7.1.1.2</ecNumber>
    </recommendedName>
    <alternativeName>
        <fullName evidence="15">NADH dehydrogenase subunit 4</fullName>
    </alternativeName>
</protein>
<comment type="subcellular location">
    <subcellularLocation>
        <location evidence="1">Mitochondrion membrane</location>
        <topology evidence="1">Multi-pass membrane protein</topology>
    </subcellularLocation>
</comment>
<evidence type="ECO:0000256" key="2">
    <source>
        <dbReference type="ARBA" id="ARBA00009025"/>
    </source>
</evidence>
<keyword evidence="5" id="KW-0813">Transport</keyword>
<evidence type="ECO:0000256" key="4">
    <source>
        <dbReference type="ARBA" id="ARBA00021006"/>
    </source>
</evidence>
<dbReference type="GO" id="GO:0042773">
    <property type="term" value="P:ATP synthesis coupled electron transport"/>
    <property type="evidence" value="ECO:0007669"/>
    <property type="project" value="InterPro"/>
</dbReference>
<evidence type="ECO:0000256" key="9">
    <source>
        <dbReference type="ARBA" id="ARBA00022982"/>
    </source>
</evidence>
<feature type="non-terminal residue" evidence="19">
    <location>
        <position position="72"/>
    </location>
</feature>
<keyword evidence="13 19" id="KW-0496">Mitochondrion</keyword>
<evidence type="ECO:0000256" key="15">
    <source>
        <dbReference type="ARBA" id="ARBA00031025"/>
    </source>
</evidence>
<dbReference type="EC" id="7.1.1.2" evidence="3"/>
<feature type="domain" description="NADH:quinone oxidoreductase/Mrp antiporter transmembrane" evidence="18">
    <location>
        <begin position="2"/>
        <end position="72"/>
    </location>
</feature>
<evidence type="ECO:0000256" key="10">
    <source>
        <dbReference type="ARBA" id="ARBA00022989"/>
    </source>
</evidence>
<feature type="transmembrane region" description="Helical" evidence="17">
    <location>
        <begin position="48"/>
        <end position="70"/>
    </location>
</feature>
<evidence type="ECO:0000256" key="14">
    <source>
        <dbReference type="ARBA" id="ARBA00023136"/>
    </source>
</evidence>
<evidence type="ECO:0000256" key="17">
    <source>
        <dbReference type="SAM" id="Phobius"/>
    </source>
</evidence>
<evidence type="ECO:0000256" key="1">
    <source>
        <dbReference type="ARBA" id="ARBA00004225"/>
    </source>
</evidence>
<evidence type="ECO:0000256" key="12">
    <source>
        <dbReference type="ARBA" id="ARBA00023075"/>
    </source>
</evidence>
<comment type="similarity">
    <text evidence="2">Belongs to the complex I subunit 4 family.</text>
</comment>
<dbReference type="GO" id="GO:0003954">
    <property type="term" value="F:NADH dehydrogenase activity"/>
    <property type="evidence" value="ECO:0007669"/>
    <property type="project" value="TreeGrafter"/>
</dbReference>
<proteinExistence type="inferred from homology"/>
<evidence type="ECO:0000256" key="3">
    <source>
        <dbReference type="ARBA" id="ARBA00012944"/>
    </source>
</evidence>
<sequence length="72" mass="8207">LQASMYMMLYTVTASLPLLAGLMHLMSQSHSLNMMIITTNPSSMLSKFAWIVFMLAFLVKIPMYGLHLWLPK</sequence>
<dbReference type="PANTHER" id="PTHR43507:SF20">
    <property type="entry name" value="NADH-UBIQUINONE OXIDOREDUCTASE CHAIN 4"/>
    <property type="match status" value="1"/>
</dbReference>
<dbReference type="GO" id="GO:0031966">
    <property type="term" value="C:mitochondrial membrane"/>
    <property type="evidence" value="ECO:0007669"/>
    <property type="project" value="UniProtKB-SubCell"/>
</dbReference>
<keyword evidence="9" id="KW-0249">Electron transport</keyword>
<keyword evidence="8" id="KW-1278">Translocase</keyword>
<accession>C4NU27</accession>
<keyword evidence="12" id="KW-0830">Ubiquinone</keyword>
<dbReference type="GO" id="GO:0048039">
    <property type="term" value="F:ubiquinone binding"/>
    <property type="evidence" value="ECO:0007669"/>
    <property type="project" value="TreeGrafter"/>
</dbReference>
<evidence type="ECO:0000256" key="5">
    <source>
        <dbReference type="ARBA" id="ARBA00022448"/>
    </source>
</evidence>
<evidence type="ECO:0000256" key="16">
    <source>
        <dbReference type="ARBA" id="ARBA00049551"/>
    </source>
</evidence>
<keyword evidence="7 17" id="KW-0812">Transmembrane</keyword>
<organism evidence="19">
    <name type="scientific">Proscoloplos cygnochaetus</name>
    <dbReference type="NCBI Taxonomy" id="195268"/>
    <lineage>
        <taxon>Eukaryota</taxon>
        <taxon>Metazoa</taxon>
        <taxon>Spiralia</taxon>
        <taxon>Lophotrochozoa</taxon>
        <taxon>Annelida</taxon>
        <taxon>Polychaeta</taxon>
        <taxon>Sedentaria</taxon>
        <taxon>Scolecida</taxon>
        <taxon>Orbiniidae</taxon>
        <taxon>Proscoloplos</taxon>
    </lineage>
</organism>
<feature type="transmembrane region" description="Helical" evidence="17">
    <location>
        <begin position="6"/>
        <end position="27"/>
    </location>
</feature>
<dbReference type="Pfam" id="PF00361">
    <property type="entry name" value="Proton_antipo_M"/>
    <property type="match status" value="1"/>
</dbReference>
<dbReference type="AlphaFoldDB" id="C4NU27"/>
<feature type="non-terminal residue" evidence="19">
    <location>
        <position position="1"/>
    </location>
</feature>
<name>C4NU27_9ANNE</name>
<evidence type="ECO:0000256" key="8">
    <source>
        <dbReference type="ARBA" id="ARBA00022967"/>
    </source>
</evidence>
<dbReference type="GO" id="GO:0008137">
    <property type="term" value="F:NADH dehydrogenase (ubiquinone) activity"/>
    <property type="evidence" value="ECO:0007669"/>
    <property type="project" value="UniProtKB-EC"/>
</dbReference>
<evidence type="ECO:0000313" key="19">
    <source>
        <dbReference type="EMBL" id="ACR23016.1"/>
    </source>
</evidence>
<dbReference type="InterPro" id="IPR003918">
    <property type="entry name" value="NADH_UbQ_OxRdtase"/>
</dbReference>
<evidence type="ECO:0000256" key="11">
    <source>
        <dbReference type="ARBA" id="ARBA00023027"/>
    </source>
</evidence>
<reference evidence="19" key="1">
    <citation type="journal article" date="2009" name="Mol. Phylogenet. Evol.">
        <title>On the role of character loss in orbiniid phylogeny (Annelida): molecules vs. morphology.</title>
        <authorList>
            <person name="Bleidorn C."/>
            <person name="Hill N."/>
            <person name="Erseus C."/>
            <person name="Tiedemann R."/>
        </authorList>
    </citation>
    <scope>NUCLEOTIDE SEQUENCE</scope>
</reference>
<keyword evidence="11" id="KW-0520">NAD</keyword>
<geneLocation type="mitochondrion" evidence="19"/>
<evidence type="ECO:0000256" key="6">
    <source>
        <dbReference type="ARBA" id="ARBA00022660"/>
    </source>
</evidence>
<dbReference type="EMBL" id="FJ612573">
    <property type="protein sequence ID" value="ACR23016.1"/>
    <property type="molecule type" value="Genomic_DNA"/>
</dbReference>
<evidence type="ECO:0000259" key="18">
    <source>
        <dbReference type="Pfam" id="PF00361"/>
    </source>
</evidence>
<dbReference type="GO" id="GO:0015990">
    <property type="term" value="P:electron transport coupled proton transport"/>
    <property type="evidence" value="ECO:0007669"/>
    <property type="project" value="TreeGrafter"/>
</dbReference>
<keyword evidence="6" id="KW-0679">Respiratory chain</keyword>
<dbReference type="PANTHER" id="PTHR43507">
    <property type="entry name" value="NADH-UBIQUINONE OXIDOREDUCTASE CHAIN 4"/>
    <property type="match status" value="1"/>
</dbReference>
<comment type="catalytic activity">
    <reaction evidence="16">
        <text>a ubiquinone + NADH + 5 H(+)(in) = a ubiquinol + NAD(+) + 4 H(+)(out)</text>
        <dbReference type="Rhea" id="RHEA:29091"/>
        <dbReference type="Rhea" id="RHEA-COMP:9565"/>
        <dbReference type="Rhea" id="RHEA-COMP:9566"/>
        <dbReference type="ChEBI" id="CHEBI:15378"/>
        <dbReference type="ChEBI" id="CHEBI:16389"/>
        <dbReference type="ChEBI" id="CHEBI:17976"/>
        <dbReference type="ChEBI" id="CHEBI:57540"/>
        <dbReference type="ChEBI" id="CHEBI:57945"/>
        <dbReference type="EC" id="7.1.1.2"/>
    </reaction>
</comment>
<evidence type="ECO:0000256" key="13">
    <source>
        <dbReference type="ARBA" id="ARBA00023128"/>
    </source>
</evidence>
<evidence type="ECO:0000256" key="7">
    <source>
        <dbReference type="ARBA" id="ARBA00022692"/>
    </source>
</evidence>
<keyword evidence="10 17" id="KW-1133">Transmembrane helix</keyword>
<keyword evidence="14 17" id="KW-0472">Membrane</keyword>
<dbReference type="InterPro" id="IPR001750">
    <property type="entry name" value="ND/Mrp_TM"/>
</dbReference>